<reference evidence="1 2" key="1">
    <citation type="submission" date="2021-03" db="EMBL/GenBank/DDBJ databases">
        <title>The complete genome sequence of Acetobacter sacchari TBRC 11175.</title>
        <authorList>
            <person name="Charoenyingcharoen P."/>
            <person name="Yukphan P."/>
        </authorList>
    </citation>
    <scope>NUCLEOTIDE SEQUENCE [LARGE SCALE GENOMIC DNA]</scope>
    <source>
        <strain evidence="1 2">TBRC 11175</strain>
    </source>
</reference>
<evidence type="ECO:0000313" key="2">
    <source>
        <dbReference type="Proteomes" id="UP000664771"/>
    </source>
</evidence>
<name>A0ABS3M0S4_9PROT</name>
<evidence type="ECO:0000313" key="1">
    <source>
        <dbReference type="EMBL" id="MBO1361792.1"/>
    </source>
</evidence>
<accession>A0ABS3M0S4</accession>
<comment type="caution">
    <text evidence="1">The sequence shown here is derived from an EMBL/GenBank/DDBJ whole genome shotgun (WGS) entry which is preliminary data.</text>
</comment>
<dbReference type="RefSeq" id="WP_207883776.1">
    <property type="nucleotide sequence ID" value="NZ_JAFVMF010000030.1"/>
</dbReference>
<sequence>MTRRIIINRAVDNGPTPERVAKGDLESAQGGVQTRRRWRGLNSLLKSGEIESQHVNAAERWYRDYVLSTVGHFESKLDEDLFLADEAAWSAHDEKLARIAAEREAGYSHDAISWGIMRGRAGCRVGVVRDKIRKPGENLLVFLLADNVTFCDAARTLLPKVSHSYNGARLVKAMCVLVLTQLEDIYSPANRSAFDVCYLNRDTVLKRAEERCVERV</sequence>
<dbReference type="Proteomes" id="UP000664771">
    <property type="component" value="Unassembled WGS sequence"/>
</dbReference>
<keyword evidence="2" id="KW-1185">Reference proteome</keyword>
<dbReference type="EMBL" id="JAFVMF010000030">
    <property type="protein sequence ID" value="MBO1361792.1"/>
    <property type="molecule type" value="Genomic_DNA"/>
</dbReference>
<protein>
    <submittedName>
        <fullName evidence="1">Uncharacterized protein</fullName>
    </submittedName>
</protein>
<gene>
    <name evidence="1" type="ORF">J2D73_18580</name>
</gene>
<organism evidence="1 2">
    <name type="scientific">Acetobacter sacchari</name>
    <dbReference type="NCBI Taxonomy" id="2661687"/>
    <lineage>
        <taxon>Bacteria</taxon>
        <taxon>Pseudomonadati</taxon>
        <taxon>Pseudomonadota</taxon>
        <taxon>Alphaproteobacteria</taxon>
        <taxon>Acetobacterales</taxon>
        <taxon>Acetobacteraceae</taxon>
        <taxon>Acetobacter</taxon>
    </lineage>
</organism>
<proteinExistence type="predicted"/>